<dbReference type="InterPro" id="IPR035892">
    <property type="entry name" value="C2_domain_sf"/>
</dbReference>
<evidence type="ECO:0000313" key="5">
    <source>
        <dbReference type="Proteomes" id="UP000613740"/>
    </source>
</evidence>
<keyword evidence="2" id="KW-0812">Transmembrane</keyword>
<evidence type="ECO:0000313" key="4">
    <source>
        <dbReference type="EMBL" id="KAG2451720.1"/>
    </source>
</evidence>
<keyword evidence="5" id="KW-1185">Reference proteome</keyword>
<dbReference type="Pfam" id="PF24656">
    <property type="entry name" value="CEPT76_peptidase"/>
    <property type="match status" value="1"/>
</dbReference>
<dbReference type="Pfam" id="PF15625">
    <property type="entry name" value="CC2D2AN-C2"/>
    <property type="match status" value="1"/>
</dbReference>
<feature type="compositionally biased region" description="Low complexity" evidence="1">
    <location>
        <begin position="40"/>
        <end position="67"/>
    </location>
</feature>
<dbReference type="GO" id="GO:0035869">
    <property type="term" value="C:ciliary transition zone"/>
    <property type="evidence" value="ECO:0007669"/>
    <property type="project" value="TreeGrafter"/>
</dbReference>
<evidence type="ECO:0000256" key="1">
    <source>
        <dbReference type="SAM" id="MobiDB-lite"/>
    </source>
</evidence>
<name>A0A835WQA4_9CHLO</name>
<dbReference type="Gene3D" id="2.60.40.150">
    <property type="entry name" value="C2 domain"/>
    <property type="match status" value="1"/>
</dbReference>
<feature type="compositionally biased region" description="Gly residues" evidence="1">
    <location>
        <begin position="167"/>
        <end position="192"/>
    </location>
</feature>
<dbReference type="PANTHER" id="PTHR20837:SF0">
    <property type="entry name" value="COILED-COIL AND C2 DOMAIN-CONTAINING PROTEIN 2A"/>
    <property type="match status" value="1"/>
</dbReference>
<accession>A0A835WQA4</accession>
<feature type="compositionally biased region" description="Low complexity" evidence="1">
    <location>
        <begin position="347"/>
        <end position="381"/>
    </location>
</feature>
<dbReference type="InterPro" id="IPR056290">
    <property type="entry name" value="CEPT76/DRC7_peptidase-like_dom"/>
</dbReference>
<keyword evidence="2" id="KW-1133">Transmembrane helix</keyword>
<reference evidence="4" key="1">
    <citation type="journal article" date="2020" name="bioRxiv">
        <title>Comparative genomics of Chlamydomonas.</title>
        <authorList>
            <person name="Craig R.J."/>
            <person name="Hasan A.R."/>
            <person name="Ness R.W."/>
            <person name="Keightley P.D."/>
        </authorList>
    </citation>
    <scope>NUCLEOTIDE SEQUENCE</scope>
    <source>
        <strain evidence="4">CCAP 11/173</strain>
    </source>
</reference>
<feature type="transmembrane region" description="Helical" evidence="2">
    <location>
        <begin position="2073"/>
        <end position="2096"/>
    </location>
</feature>
<keyword evidence="2" id="KW-0472">Membrane</keyword>
<sequence>MAAPPPPYQGIQMPAFPAGLPPPSFPPPAGGFYQAQPVGAQAATAPEQALAQMQLQQQQMQIIQEPPAEAPPAAPAEQQTAATTRLEENRPPPLNTNPTPVRRGLFNFFRRGNATDASQQQQQQQQQGPGQQQQPGATGGAPDPNDPDAAAAQLGPSASRAGSQAGSQGGAAGAGTEGGAGGAPGAGAGQPQGPGIMQKEERDALQVAMVSYDNSYKLQEEAPAVTAAVILHFDTGRITGAPAPLPSRLTAQHEGRFAREELGLYREDQCVLSENSLNKTEQRIAKAATLDRALLAEMAGGNAAAGEQQVAIMAQRQAARAQEVQVQQLQVGALPTLTEEEEKPEAAEAPGPQGQLPPGAASPPQGGQQQQPPQAPMTPGGPMLPMPPGPGGSPPVMAAAQLPLSPGAEAEAIAAAGGALTPEQQAALQQQQQQQQQQQLAAQGLLPPGAQAGDPAAMAAMAAVGGGGGGDPIAAAMAMAAAAAGAPSAPAIQDPLFAYQWLDENGLMVYVPNPIKRDKERPARRYDQDKEMTRTYVRRPVVEAVAGAGGRGGGARGSEARLYRLDIELGRLEFGVHPAMSQEDLLAARLMALFREFKKREAVGLVLFYAARLAALEDSLLGAREKLFALQATEAAADDVLDAYALLGKIEREVAELRQLKEEEEALLTRTVRAMERQFEALRAVRQQQGYALTNLELTVLTKPPLEMSWKQGVLTRERLDVLLVAAELEDIAGLPRFPDPLPVPDLADLPLPRLNAAGAPMGAGGPGGLGPGFLGAPGAFGAYGALVPGGQAAAAAAAAMAAGEAYTFRLRRVESMCAAHSALLAEAVARLDALKNRPSADPEDPVLKALEEQVALLGRAPRRVAMMAEDALELQRRATEMVKAGQVFVSRLPHLVPVLTINPTGPAGAGLPPAAQQQLALMQQQGQQPGQQQQQQMVMTPQGMMPAPGQQPQGPGQQPPGQQPWQQQQPKTVGKQGSKGRYYIKLFVNHKFVDQSDVATLAENFSGDFKDLFSVQVSHFPESILVQLFERHALRDYFVAQVYVAVPGVSGTPHVDATPRPYQFTSLTAFRTRNATNNPNGGGLSGAMPLMSADAGGGAGAGGGPGAFATVFPAGTLYVRCGWVSQRVAPGASLEETVVPKAMTTYENPLADRQREEGPLGTWAGQPGSGVLGAPDIEAGRSLMPPLPSVPVDRMLRRAAERIGGKANRAQIMRWLADNVIDPNDPRNAPLLELLKTHEAASGALGDLFRLDIFPDVAMKDDRVADKRMSVLARRWQAGIYRAPDKNLLKGVRSVPLRAPLTAEETQHLDSQYLDQLALLEEAADGTQLGLARVMMARHEKAMQVQIGARLTNAIKEREERIRAFAIRVRAAAARLAGGRTMARRFRTEDVVNDAPLPQFKLELGAIAQLLAPRRPLKRSKKLVKSLMASVPRETQLMVTIQRAANLPARMANSAVGGTDDKRLRRGAGVDRRRGGRSGGDDGDEGGGGGLPSGAPDRLSQQRNCFVEVRFRSLSQRTIAVPGEFPIFNEEIDLDVFRDDGRDTQQAGPEDGSALEPSPSALQENSDLITFNVFDEIIVEPSEPLTLRRRDAEISDPVRLPERERRFLGCVRVPLSAIYQMQVLEGTFKLESPPVVLGYVQTSQRPATISIYMTLRPRLAAPAGDMDERVTSGEQEQVNRHAQRWRAALLGRAECRSRVVKVMAVDADGAAVLVCRYVAATLLPPSLAVNVAAGGAAVAAGGVEMLMLKLARFVAHVPYMEDSGLHKRRNDIWTSSAELLHLSGGDFEEHAHLLAGYFLQLGLQAFVVAGTSLCGARSMFVLTTGQAAAPPGQPQAPPPPLNLNAELLRLWNPLTGTVVSVKDPTGEMREVGQLYDGTNIWANTQPTGRPWEMHWNLTNGRDWAPFFGAQLPPREIATIQTTPLYEELEKQFYEELEGRVEKKVEEALSQARAAGAYVTKPDNKVSRLLKNLLREMPKTCEAIAAASLAASAALAEAAGKGPLEAPQHLGERHNLITGLQASHNERIRRESKAEAVHGHILALPFSDSYLEAVADAVLNTGIHRIADERVKFSTAVFVEPLGASFVCCMWIYVAAIRS</sequence>
<feature type="compositionally biased region" description="Basic and acidic residues" evidence="1">
    <location>
        <begin position="1460"/>
        <end position="1474"/>
    </location>
</feature>
<feature type="compositionally biased region" description="Low complexity" evidence="1">
    <location>
        <begin position="908"/>
        <end position="957"/>
    </location>
</feature>
<dbReference type="GO" id="GO:1904491">
    <property type="term" value="P:protein localization to ciliary transition zone"/>
    <property type="evidence" value="ECO:0007669"/>
    <property type="project" value="TreeGrafter"/>
</dbReference>
<feature type="compositionally biased region" description="Low complexity" evidence="1">
    <location>
        <begin position="119"/>
        <end position="166"/>
    </location>
</feature>
<feature type="compositionally biased region" description="Low complexity" evidence="1">
    <location>
        <begin position="75"/>
        <end position="84"/>
    </location>
</feature>
<feature type="region of interest" description="Disordered" evidence="1">
    <location>
        <begin position="1"/>
        <end position="196"/>
    </location>
</feature>
<feature type="compositionally biased region" description="Pro residues" evidence="1">
    <location>
        <begin position="382"/>
        <end position="393"/>
    </location>
</feature>
<feature type="region of interest" description="Disordered" evidence="1">
    <location>
        <begin position="1453"/>
        <end position="1500"/>
    </location>
</feature>
<dbReference type="EMBL" id="JAEHOD010000007">
    <property type="protein sequence ID" value="KAG2451720.1"/>
    <property type="molecule type" value="Genomic_DNA"/>
</dbReference>
<feature type="region of interest" description="Disordered" evidence="1">
    <location>
        <begin position="1541"/>
        <end position="1561"/>
    </location>
</feature>
<organism evidence="4 5">
    <name type="scientific">Chlamydomonas schloesseri</name>
    <dbReference type="NCBI Taxonomy" id="2026947"/>
    <lineage>
        <taxon>Eukaryota</taxon>
        <taxon>Viridiplantae</taxon>
        <taxon>Chlorophyta</taxon>
        <taxon>core chlorophytes</taxon>
        <taxon>Chlorophyceae</taxon>
        <taxon>CS clade</taxon>
        <taxon>Chlamydomonadales</taxon>
        <taxon>Chlamydomonadaceae</taxon>
        <taxon>Chlamydomonas</taxon>
    </lineage>
</organism>
<evidence type="ECO:0000259" key="3">
    <source>
        <dbReference type="SMART" id="SM00239"/>
    </source>
</evidence>
<dbReference type="SMART" id="SM00239">
    <property type="entry name" value="C2"/>
    <property type="match status" value="1"/>
</dbReference>
<dbReference type="Proteomes" id="UP000613740">
    <property type="component" value="Unassembled WGS sequence"/>
</dbReference>
<feature type="region of interest" description="Disordered" evidence="1">
    <location>
        <begin position="908"/>
        <end position="978"/>
    </location>
</feature>
<feature type="compositionally biased region" description="Low complexity" evidence="1">
    <location>
        <begin position="96"/>
        <end position="112"/>
    </location>
</feature>
<dbReference type="GO" id="GO:1905515">
    <property type="term" value="P:non-motile cilium assembly"/>
    <property type="evidence" value="ECO:0007669"/>
    <property type="project" value="TreeGrafter"/>
</dbReference>
<comment type="caution">
    <text evidence="4">The sequence shown here is derived from an EMBL/GenBank/DDBJ whole genome shotgun (WGS) entry which is preliminary data.</text>
</comment>
<feature type="region of interest" description="Disordered" evidence="1">
    <location>
        <begin position="338"/>
        <end position="400"/>
    </location>
</feature>
<dbReference type="InterPro" id="IPR028928">
    <property type="entry name" value="CC2D2AN-C2"/>
</dbReference>
<dbReference type="InterPro" id="IPR052434">
    <property type="entry name" value="Tectonic-like_complex_comp"/>
</dbReference>
<gene>
    <name evidence="4" type="ORF">HYH02_003500</name>
</gene>
<evidence type="ECO:0000256" key="2">
    <source>
        <dbReference type="SAM" id="Phobius"/>
    </source>
</evidence>
<dbReference type="PANTHER" id="PTHR20837">
    <property type="entry name" value="CENTROSOMAL PROTEIN-RELATED"/>
    <property type="match status" value="1"/>
</dbReference>
<feature type="compositionally biased region" description="Pro residues" evidence="1">
    <location>
        <begin position="19"/>
        <end position="29"/>
    </location>
</feature>
<dbReference type="OrthoDB" id="2162143at2759"/>
<protein>
    <recommendedName>
        <fullName evidence="3">C2 domain-containing protein</fullName>
    </recommendedName>
</protein>
<feature type="domain" description="C2" evidence="3">
    <location>
        <begin position="1437"/>
        <end position="1628"/>
    </location>
</feature>
<dbReference type="InterPro" id="IPR000008">
    <property type="entry name" value="C2_dom"/>
</dbReference>
<proteinExistence type="predicted"/>